<proteinExistence type="predicted"/>
<dbReference type="GO" id="GO:0044183">
    <property type="term" value="F:protein folding chaperone"/>
    <property type="evidence" value="ECO:0007669"/>
    <property type="project" value="InterPro"/>
</dbReference>
<accession>A0A1V0DXX9</accession>
<keyword evidence="3" id="KW-1185">Reference proteome</keyword>
<dbReference type="Proteomes" id="UP000222840">
    <property type="component" value="Segment"/>
</dbReference>
<dbReference type="SUPFAM" id="SSF50129">
    <property type="entry name" value="GroES-like"/>
    <property type="match status" value="1"/>
</dbReference>
<sequence>MELPIKALGEYIILVAEPKQAGEEQFSAGGIALGKLQQGELPEMCEVYSIGSDVPESFVEIGDLTPMPVGKMANVVHPLVALGIKQPKEIKQKFVTCHYKSLSCIYK</sequence>
<name>A0A1V0DXX9_9CAUD</name>
<dbReference type="GO" id="GO:0005524">
    <property type="term" value="F:ATP binding"/>
    <property type="evidence" value="ECO:0007669"/>
    <property type="project" value="InterPro"/>
</dbReference>
<protein>
    <recommendedName>
        <fullName evidence="4">Head assembly cochaperone with GroEL</fullName>
    </recommendedName>
</protein>
<dbReference type="InterPro" id="IPR011032">
    <property type="entry name" value="GroES-like_sf"/>
</dbReference>
<reference evidence="2 3" key="1">
    <citation type="submission" date="2017-02" db="EMBL/GenBank/DDBJ databases">
        <title>Characterization and complete genome sequence of Yersinia bacteriophage, fHe-Yen9-01.</title>
        <authorList>
            <person name="Jun J.W."/>
            <person name="Wicklund A."/>
            <person name="Skurnik M."/>
        </authorList>
    </citation>
    <scope>NUCLEOTIDE SEQUENCE [LARGE SCALE GENOMIC DNA]</scope>
</reference>
<dbReference type="SMR" id="A0A1V0DXX9"/>
<evidence type="ECO:0000313" key="3">
    <source>
        <dbReference type="Proteomes" id="UP000222840"/>
    </source>
</evidence>
<gene>
    <name evidence="2" type="ORF">fHeYen901_231</name>
</gene>
<dbReference type="InterPro" id="IPR020818">
    <property type="entry name" value="Chaperonin_GroES"/>
</dbReference>
<evidence type="ECO:0000256" key="1">
    <source>
        <dbReference type="ARBA" id="ARBA00023186"/>
    </source>
</evidence>
<keyword evidence="1" id="KW-0143">Chaperone</keyword>
<dbReference type="InterPro" id="IPR037124">
    <property type="entry name" value="Chaperonin_GroES_sf"/>
</dbReference>
<dbReference type="EMBL" id="KY593455">
    <property type="protein sequence ID" value="ARB06004.1"/>
    <property type="molecule type" value="Genomic_DNA"/>
</dbReference>
<dbReference type="Gene3D" id="2.30.33.40">
    <property type="entry name" value="GroES chaperonin"/>
    <property type="match status" value="1"/>
</dbReference>
<organism evidence="2 3">
    <name type="scientific">Yersinia phage fHe-Yen9-01</name>
    <dbReference type="NCBI Taxonomy" id="1965363"/>
    <lineage>
        <taxon>Viruses</taxon>
        <taxon>Duplodnaviria</taxon>
        <taxon>Heunggongvirae</taxon>
        <taxon>Uroviricota</taxon>
        <taxon>Caudoviricetes</taxon>
        <taxon>Pantevenvirales</taxon>
        <taxon>Straboviridae</taxon>
        <taxon>Tevenvirinae</taxon>
        <taxon>Tegunavirus</taxon>
        <taxon>Tegunavirus fheyen901</taxon>
    </lineage>
</organism>
<evidence type="ECO:0008006" key="4">
    <source>
        <dbReference type="Google" id="ProtNLM"/>
    </source>
</evidence>
<evidence type="ECO:0000313" key="2">
    <source>
        <dbReference type="EMBL" id="ARB06004.1"/>
    </source>
</evidence>
<dbReference type="Pfam" id="PF00166">
    <property type="entry name" value="Cpn10"/>
    <property type="match status" value="1"/>
</dbReference>